<dbReference type="Gramene" id="MELO3C031827.2.1">
    <property type="protein sequence ID" value="MELO3C031827.2.1"/>
    <property type="gene ID" value="MELO3C031827.2"/>
</dbReference>
<proteinExistence type="predicted"/>
<accession>A0A9I9ECG9</accession>
<dbReference type="EnsemblPlants" id="MELO3C031827.2.1">
    <property type="protein sequence ID" value="MELO3C031827.2.1"/>
    <property type="gene ID" value="MELO3C031827.2"/>
</dbReference>
<evidence type="ECO:0000313" key="1">
    <source>
        <dbReference type="EnsemblPlants" id="MELO3C031827.2.1"/>
    </source>
</evidence>
<organism evidence="1">
    <name type="scientific">Cucumis melo</name>
    <name type="common">Muskmelon</name>
    <dbReference type="NCBI Taxonomy" id="3656"/>
    <lineage>
        <taxon>Eukaryota</taxon>
        <taxon>Viridiplantae</taxon>
        <taxon>Streptophyta</taxon>
        <taxon>Embryophyta</taxon>
        <taxon>Tracheophyta</taxon>
        <taxon>Spermatophyta</taxon>
        <taxon>Magnoliopsida</taxon>
        <taxon>eudicotyledons</taxon>
        <taxon>Gunneridae</taxon>
        <taxon>Pentapetalae</taxon>
        <taxon>rosids</taxon>
        <taxon>fabids</taxon>
        <taxon>Cucurbitales</taxon>
        <taxon>Cucurbitaceae</taxon>
        <taxon>Benincaseae</taxon>
        <taxon>Cucumis</taxon>
    </lineage>
</organism>
<dbReference type="AlphaFoldDB" id="A0A9I9ECG9"/>
<name>A0A9I9ECG9_CUCME</name>
<sequence>MEEFAGFDESPKNLLLVDTKAGKLTVEIRSASIMDVGCLNKGLRVVMPKRIKNITKEDEIIAPRSSQLFRPRASEIGESNTGSKRSNIVRSIEFLKAQMSRICGTWKFTFVLRTIIISLIIEMKGVIPLPPLISSRYSCLQKRKTRIKLKAHKDLQQKLEGDPKKKKDLLEKKLNLDFSKSLVQQHHKEDGELKPSLHGVAIVRTVSIDR</sequence>
<reference evidence="1" key="1">
    <citation type="submission" date="2023-03" db="UniProtKB">
        <authorList>
            <consortium name="EnsemblPlants"/>
        </authorList>
    </citation>
    <scope>IDENTIFICATION</scope>
</reference>
<protein>
    <submittedName>
        <fullName evidence="1">Uncharacterized protein</fullName>
    </submittedName>
</protein>